<dbReference type="SMART" id="SM00347">
    <property type="entry name" value="HTH_MARR"/>
    <property type="match status" value="1"/>
</dbReference>
<evidence type="ECO:0000313" key="6">
    <source>
        <dbReference type="Proteomes" id="UP000006054"/>
    </source>
</evidence>
<dbReference type="InterPro" id="IPR036390">
    <property type="entry name" value="WH_DNA-bd_sf"/>
</dbReference>
<evidence type="ECO:0000256" key="2">
    <source>
        <dbReference type="ARBA" id="ARBA00023125"/>
    </source>
</evidence>
<protein>
    <submittedName>
        <fullName evidence="5">Transcriptional regulator</fullName>
    </submittedName>
</protein>
<dbReference type="STRING" id="880071.Fleli_3086"/>
<dbReference type="Proteomes" id="UP000006054">
    <property type="component" value="Chromosome"/>
</dbReference>
<evidence type="ECO:0000256" key="3">
    <source>
        <dbReference type="ARBA" id="ARBA00023163"/>
    </source>
</evidence>
<dbReference type="InterPro" id="IPR036388">
    <property type="entry name" value="WH-like_DNA-bd_sf"/>
</dbReference>
<sequence>MKIEEALKTNKFKSDQHKAMINIMFTASWLRNKVVGKLKCYGISQEQYNVLRILRGSYPTPLCAKDITDRMIDKNSNTTRIMDKLIVKKYINKWRGEVDRREVNISITDSGLDLLKEIDEIEAINKPNYLNLSDTESVLLSTLLDKLREEKRD</sequence>
<proteinExistence type="predicted"/>
<evidence type="ECO:0000259" key="4">
    <source>
        <dbReference type="PROSITE" id="PS50995"/>
    </source>
</evidence>
<dbReference type="Gene3D" id="1.10.10.10">
    <property type="entry name" value="Winged helix-like DNA-binding domain superfamily/Winged helix DNA-binding domain"/>
    <property type="match status" value="1"/>
</dbReference>
<dbReference type="PROSITE" id="PS50995">
    <property type="entry name" value="HTH_MARR_2"/>
    <property type="match status" value="1"/>
</dbReference>
<dbReference type="RefSeq" id="WP_014798857.1">
    <property type="nucleotide sequence ID" value="NC_018018.1"/>
</dbReference>
<dbReference type="AlphaFoldDB" id="I4AN91"/>
<organism evidence="5 6">
    <name type="scientific">Bernardetia litoralis (strain ATCC 23117 / DSM 6794 / NBRC 15988 / NCIMB 1366 / Fx l1 / Sio-4)</name>
    <name type="common">Flexibacter litoralis</name>
    <dbReference type="NCBI Taxonomy" id="880071"/>
    <lineage>
        <taxon>Bacteria</taxon>
        <taxon>Pseudomonadati</taxon>
        <taxon>Bacteroidota</taxon>
        <taxon>Cytophagia</taxon>
        <taxon>Cytophagales</taxon>
        <taxon>Bernardetiaceae</taxon>
        <taxon>Bernardetia</taxon>
    </lineage>
</organism>
<dbReference type="KEGG" id="fli:Fleli_3086"/>
<keyword evidence="6" id="KW-1185">Reference proteome</keyword>
<reference evidence="6" key="1">
    <citation type="submission" date="2012-06" db="EMBL/GenBank/DDBJ databases">
        <title>The complete genome of Flexibacter litoralis DSM 6794.</title>
        <authorList>
            <person name="Lucas S."/>
            <person name="Copeland A."/>
            <person name="Lapidus A."/>
            <person name="Glavina del Rio T."/>
            <person name="Dalin E."/>
            <person name="Tice H."/>
            <person name="Bruce D."/>
            <person name="Goodwin L."/>
            <person name="Pitluck S."/>
            <person name="Peters L."/>
            <person name="Ovchinnikova G."/>
            <person name="Lu M."/>
            <person name="Kyrpides N."/>
            <person name="Mavromatis K."/>
            <person name="Ivanova N."/>
            <person name="Brettin T."/>
            <person name="Detter J.C."/>
            <person name="Han C."/>
            <person name="Larimer F."/>
            <person name="Land M."/>
            <person name="Hauser L."/>
            <person name="Markowitz V."/>
            <person name="Cheng J.-F."/>
            <person name="Hugenholtz P."/>
            <person name="Woyke T."/>
            <person name="Wu D."/>
            <person name="Spring S."/>
            <person name="Lang E."/>
            <person name="Kopitz M."/>
            <person name="Brambilla E."/>
            <person name="Klenk H.-P."/>
            <person name="Eisen J.A."/>
        </authorList>
    </citation>
    <scope>NUCLEOTIDE SEQUENCE [LARGE SCALE GENOMIC DNA]</scope>
    <source>
        <strain evidence="6">ATCC 23117 / DSM 6794 / NBRC 15988 / NCIMB 1366 / Sio-4</strain>
    </source>
</reference>
<dbReference type="InterPro" id="IPR055166">
    <property type="entry name" value="Transc_reg_Sar_Rot_HTH"/>
</dbReference>
<evidence type="ECO:0000256" key="1">
    <source>
        <dbReference type="ARBA" id="ARBA00023015"/>
    </source>
</evidence>
<name>I4AN91_BERLS</name>
<dbReference type="Pfam" id="PF22381">
    <property type="entry name" value="Staph_reg_Sar_Rot"/>
    <property type="match status" value="1"/>
</dbReference>
<dbReference type="HOGENOM" id="CLU_083287_27_2_10"/>
<dbReference type="PANTHER" id="PTHR33164">
    <property type="entry name" value="TRANSCRIPTIONAL REGULATOR, MARR FAMILY"/>
    <property type="match status" value="1"/>
</dbReference>
<dbReference type="InterPro" id="IPR000835">
    <property type="entry name" value="HTH_MarR-typ"/>
</dbReference>
<dbReference type="PRINTS" id="PR00598">
    <property type="entry name" value="HTHMARR"/>
</dbReference>
<evidence type="ECO:0000313" key="5">
    <source>
        <dbReference type="EMBL" id="AFM05426.1"/>
    </source>
</evidence>
<dbReference type="GO" id="GO:0003700">
    <property type="term" value="F:DNA-binding transcription factor activity"/>
    <property type="evidence" value="ECO:0007669"/>
    <property type="project" value="InterPro"/>
</dbReference>
<gene>
    <name evidence="5" type="ordered locus">Fleli_3086</name>
</gene>
<accession>I4AN91</accession>
<keyword evidence="2" id="KW-0238">DNA-binding</keyword>
<keyword evidence="3" id="KW-0804">Transcription</keyword>
<dbReference type="GO" id="GO:0006950">
    <property type="term" value="P:response to stress"/>
    <property type="evidence" value="ECO:0007669"/>
    <property type="project" value="TreeGrafter"/>
</dbReference>
<dbReference type="GO" id="GO:0003677">
    <property type="term" value="F:DNA binding"/>
    <property type="evidence" value="ECO:0007669"/>
    <property type="project" value="UniProtKB-KW"/>
</dbReference>
<dbReference type="InterPro" id="IPR039422">
    <property type="entry name" value="MarR/SlyA-like"/>
</dbReference>
<dbReference type="OrthoDB" id="763883at2"/>
<dbReference type="EMBL" id="CP003345">
    <property type="protein sequence ID" value="AFM05426.1"/>
    <property type="molecule type" value="Genomic_DNA"/>
</dbReference>
<dbReference type="eggNOG" id="COG1846">
    <property type="taxonomic scope" value="Bacteria"/>
</dbReference>
<dbReference type="PANTHER" id="PTHR33164:SF43">
    <property type="entry name" value="HTH-TYPE TRANSCRIPTIONAL REPRESSOR YETL"/>
    <property type="match status" value="1"/>
</dbReference>
<feature type="domain" description="HTH marR-type" evidence="4">
    <location>
        <begin position="1"/>
        <end position="149"/>
    </location>
</feature>
<keyword evidence="1" id="KW-0805">Transcription regulation</keyword>
<dbReference type="SUPFAM" id="SSF46785">
    <property type="entry name" value="Winged helix' DNA-binding domain"/>
    <property type="match status" value="1"/>
</dbReference>